<keyword evidence="3" id="KW-0442">Lipid degradation</keyword>
<dbReference type="EMBL" id="MN740882">
    <property type="protein sequence ID" value="QHU16428.1"/>
    <property type="molecule type" value="Genomic_DNA"/>
</dbReference>
<keyword evidence="4" id="KW-0443">Lipid metabolism</keyword>
<dbReference type="AlphaFoldDB" id="A0A6C0KJD4"/>
<keyword evidence="2" id="KW-0378">Hydrolase</keyword>
<dbReference type="InterPro" id="IPR017946">
    <property type="entry name" value="PLC-like_Pdiesterase_TIM-brl"/>
</dbReference>
<dbReference type="SMART" id="SM00149">
    <property type="entry name" value="PLCYc"/>
    <property type="match status" value="1"/>
</dbReference>
<evidence type="ECO:0000256" key="4">
    <source>
        <dbReference type="ARBA" id="ARBA00023098"/>
    </source>
</evidence>
<dbReference type="Pfam" id="PF00387">
    <property type="entry name" value="PI-PLC-Y"/>
    <property type="match status" value="1"/>
</dbReference>
<dbReference type="PANTHER" id="PTHR10336">
    <property type="entry name" value="PHOSPHOINOSITIDE-SPECIFIC PHOSPHOLIPASE C FAMILY PROTEIN"/>
    <property type="match status" value="1"/>
</dbReference>
<name>A0A6C0KJD4_9ZZZZ</name>
<dbReference type="PANTHER" id="PTHR10336:SF36">
    <property type="entry name" value="1-PHOSPHATIDYLINOSITOL 4,5-BISPHOSPHATE PHOSPHODIESTERASE BETA-4"/>
    <property type="match status" value="1"/>
</dbReference>
<evidence type="ECO:0000256" key="3">
    <source>
        <dbReference type="ARBA" id="ARBA00022963"/>
    </source>
</evidence>
<dbReference type="EC" id="3.1.4.11" evidence="1"/>
<protein>
    <recommendedName>
        <fullName evidence="1">phosphoinositide phospholipase C</fullName>
        <ecNumber evidence="1">3.1.4.11</ecNumber>
    </recommendedName>
</protein>
<keyword evidence="5" id="KW-0812">Transmembrane</keyword>
<dbReference type="PROSITE" id="PS50007">
    <property type="entry name" value="PIPLC_X_DOMAIN"/>
    <property type="match status" value="1"/>
</dbReference>
<proteinExistence type="predicted"/>
<dbReference type="GO" id="GO:0004435">
    <property type="term" value="F:phosphatidylinositol-4,5-bisphosphate phospholipase C activity"/>
    <property type="evidence" value="ECO:0007669"/>
    <property type="project" value="UniProtKB-EC"/>
</dbReference>
<keyword evidence="5" id="KW-1133">Transmembrane helix</keyword>
<dbReference type="Pfam" id="PF00388">
    <property type="entry name" value="PI-PLC-X"/>
    <property type="match status" value="1"/>
</dbReference>
<dbReference type="GO" id="GO:0016042">
    <property type="term" value="P:lipid catabolic process"/>
    <property type="evidence" value="ECO:0007669"/>
    <property type="project" value="UniProtKB-KW"/>
</dbReference>
<dbReference type="PROSITE" id="PS50008">
    <property type="entry name" value="PIPLC_Y_DOMAIN"/>
    <property type="match status" value="1"/>
</dbReference>
<accession>A0A6C0KJD4</accession>
<dbReference type="GO" id="GO:0048015">
    <property type="term" value="P:phosphatidylinositol-mediated signaling"/>
    <property type="evidence" value="ECO:0007669"/>
    <property type="project" value="TreeGrafter"/>
</dbReference>
<dbReference type="GO" id="GO:0051209">
    <property type="term" value="P:release of sequestered calcium ion into cytosol"/>
    <property type="evidence" value="ECO:0007669"/>
    <property type="project" value="TreeGrafter"/>
</dbReference>
<dbReference type="InterPro" id="IPR000909">
    <property type="entry name" value="PLipase_C_PInositol-sp_X_dom"/>
</dbReference>
<dbReference type="Gene3D" id="3.20.20.190">
    <property type="entry name" value="Phosphatidylinositol (PI) phosphodiesterase"/>
    <property type="match status" value="1"/>
</dbReference>
<organism evidence="7">
    <name type="scientific">viral metagenome</name>
    <dbReference type="NCBI Taxonomy" id="1070528"/>
    <lineage>
        <taxon>unclassified sequences</taxon>
        <taxon>metagenomes</taxon>
        <taxon>organismal metagenomes</taxon>
    </lineage>
</organism>
<feature type="domain" description="PI-PLC Y-box" evidence="6">
    <location>
        <begin position="247"/>
        <end position="335"/>
    </location>
</feature>
<dbReference type="InterPro" id="IPR001711">
    <property type="entry name" value="PLipase_C_Pinositol-sp_Y"/>
</dbReference>
<reference evidence="7" key="1">
    <citation type="journal article" date="2020" name="Nature">
        <title>Giant virus diversity and host interactions through global metagenomics.</title>
        <authorList>
            <person name="Schulz F."/>
            <person name="Roux S."/>
            <person name="Paez-Espino D."/>
            <person name="Jungbluth S."/>
            <person name="Walsh D.A."/>
            <person name="Denef V.J."/>
            <person name="McMahon K.D."/>
            <person name="Konstantinidis K.T."/>
            <person name="Eloe-Fadrosh E.A."/>
            <person name="Kyrpides N.C."/>
            <person name="Woyke T."/>
        </authorList>
    </citation>
    <scope>NUCLEOTIDE SEQUENCE</scope>
    <source>
        <strain evidence="7">GVMAG-S-3300011013-78</strain>
    </source>
</reference>
<evidence type="ECO:0000259" key="6">
    <source>
        <dbReference type="PROSITE" id="PS50008"/>
    </source>
</evidence>
<dbReference type="SUPFAM" id="SSF51695">
    <property type="entry name" value="PLC-like phosphodiesterases"/>
    <property type="match status" value="1"/>
</dbReference>
<keyword evidence="5" id="KW-0472">Membrane</keyword>
<evidence type="ECO:0000256" key="5">
    <source>
        <dbReference type="SAM" id="Phobius"/>
    </source>
</evidence>
<evidence type="ECO:0000313" key="7">
    <source>
        <dbReference type="EMBL" id="QHU16428.1"/>
    </source>
</evidence>
<feature type="transmembrane region" description="Helical" evidence="5">
    <location>
        <begin position="12"/>
        <end position="33"/>
    </location>
</feature>
<evidence type="ECO:0000256" key="1">
    <source>
        <dbReference type="ARBA" id="ARBA00012368"/>
    </source>
</evidence>
<sequence length="367" mass="42456">MNFNRLKKKAMDINYLLYFLIGVVILLLVYYIYIQINKKRTNNKDMKADLEIVPMNIRSINASSSGFKYKLRDYYIASSYNSCCGGAFKNDYVDYIPLKQVIKKGARLLDFEIYSINGKPVIAASTKDSVHIKETYNSLPFERVMDLVKRYAFSSGTCPNANDPLFLHFRVMTNHLDIYKDMASIIKKNFSSKLLGSEYQYESHGENIGANPIKDFIGKVVIICDNQNDNFRKVKNFEKLVNITSNSLFLRKLRNYDVIYNHDTSELKEYNKKNMSIVIPDITNQGENMSAALDFRYGCQFVCMNYQTLDANLTYYLDLFNSAGHSFILKPEQLRYIPLTISKPKIQNPANSYAPRTIEKPYFKAQI</sequence>
<dbReference type="InterPro" id="IPR001192">
    <property type="entry name" value="PI-PLC_fam"/>
</dbReference>
<evidence type="ECO:0000256" key="2">
    <source>
        <dbReference type="ARBA" id="ARBA00022801"/>
    </source>
</evidence>